<protein>
    <submittedName>
        <fullName evidence="1">Uncharacterized protein</fullName>
    </submittedName>
</protein>
<sequence length="151" mass="17145">MKYVKADWDPRLPGFHVDPGEYLEQLLRLSEDLPSGARKFATDADHYNFRSARCVKDLELADVHVPVGRNESMSIRFAPNAWKHEEGLRIEYVGVTSFSMESHREIDWTEAETVILDEIIPTQDGCVHEIALTDATVLVRCSDLRATWGDG</sequence>
<evidence type="ECO:0000313" key="2">
    <source>
        <dbReference type="Proteomes" id="UP001499989"/>
    </source>
</evidence>
<organism evidence="1 2">
    <name type="scientific">Streptomyces violaceolatus</name>
    <dbReference type="NCBI Taxonomy" id="67378"/>
    <lineage>
        <taxon>Bacteria</taxon>
        <taxon>Bacillati</taxon>
        <taxon>Actinomycetota</taxon>
        <taxon>Actinomycetes</taxon>
        <taxon>Kitasatosporales</taxon>
        <taxon>Streptomycetaceae</taxon>
        <taxon>Streptomyces</taxon>
        <taxon>Streptomyces violaceoruber group</taxon>
    </lineage>
</organism>
<dbReference type="EMBL" id="BAAASK010000028">
    <property type="protein sequence ID" value="GAA2698808.1"/>
    <property type="molecule type" value="Genomic_DNA"/>
</dbReference>
<gene>
    <name evidence="1" type="ORF">GCM10010310_65020</name>
</gene>
<evidence type="ECO:0000313" key="1">
    <source>
        <dbReference type="EMBL" id="GAA2698808.1"/>
    </source>
</evidence>
<dbReference type="GeneID" id="91384036"/>
<comment type="caution">
    <text evidence="1">The sequence shown here is derived from an EMBL/GenBank/DDBJ whole genome shotgun (WGS) entry which is preliminary data.</text>
</comment>
<proteinExistence type="predicted"/>
<dbReference type="RefSeq" id="WP_093456902.1">
    <property type="nucleotide sequence ID" value="NZ_BAAASK010000028.1"/>
</dbReference>
<keyword evidence="2" id="KW-1185">Reference proteome</keyword>
<dbReference type="Proteomes" id="UP001499989">
    <property type="component" value="Unassembled WGS sequence"/>
</dbReference>
<accession>A0ABN3TCS3</accession>
<name>A0ABN3TCS3_9ACTN</name>
<reference evidence="1 2" key="1">
    <citation type="journal article" date="2019" name="Int. J. Syst. Evol. Microbiol.">
        <title>The Global Catalogue of Microorganisms (GCM) 10K type strain sequencing project: providing services to taxonomists for standard genome sequencing and annotation.</title>
        <authorList>
            <consortium name="The Broad Institute Genomics Platform"/>
            <consortium name="The Broad Institute Genome Sequencing Center for Infectious Disease"/>
            <person name="Wu L."/>
            <person name="Ma J."/>
        </authorList>
    </citation>
    <scope>NUCLEOTIDE SEQUENCE [LARGE SCALE GENOMIC DNA]</scope>
    <source>
        <strain evidence="1 2">JCM 4531</strain>
    </source>
</reference>